<dbReference type="InterPro" id="IPR052165">
    <property type="entry name" value="Membrane_assoc_protease"/>
</dbReference>
<dbReference type="Gene3D" id="2.40.50.140">
    <property type="entry name" value="Nucleic acid-binding proteins"/>
    <property type="match status" value="1"/>
</dbReference>
<evidence type="ECO:0000313" key="7">
    <source>
        <dbReference type="EMBL" id="MPL88955.1"/>
    </source>
</evidence>
<organism evidence="7">
    <name type="scientific">bioreactor metagenome</name>
    <dbReference type="NCBI Taxonomy" id="1076179"/>
    <lineage>
        <taxon>unclassified sequences</taxon>
        <taxon>metagenomes</taxon>
        <taxon>ecological metagenomes</taxon>
    </lineage>
</organism>
<feature type="transmembrane region" description="Helical" evidence="5">
    <location>
        <begin position="59"/>
        <end position="80"/>
    </location>
</feature>
<evidence type="ECO:0000256" key="5">
    <source>
        <dbReference type="SAM" id="Phobius"/>
    </source>
</evidence>
<feature type="domain" description="NfeD-like C-terminal" evidence="6">
    <location>
        <begin position="95"/>
        <end position="153"/>
    </location>
</feature>
<comment type="caution">
    <text evidence="7">The sequence shown here is derived from an EMBL/GenBank/DDBJ whole genome shotgun (WGS) entry which is preliminary data.</text>
</comment>
<dbReference type="InterPro" id="IPR012340">
    <property type="entry name" value="NA-bd_OB-fold"/>
</dbReference>
<dbReference type="GO" id="GO:0005886">
    <property type="term" value="C:plasma membrane"/>
    <property type="evidence" value="ECO:0007669"/>
    <property type="project" value="TreeGrafter"/>
</dbReference>
<dbReference type="AlphaFoldDB" id="A0A644VCU7"/>
<evidence type="ECO:0000259" key="6">
    <source>
        <dbReference type="Pfam" id="PF01957"/>
    </source>
</evidence>
<keyword evidence="4 5" id="KW-0472">Membrane</keyword>
<evidence type="ECO:0000256" key="2">
    <source>
        <dbReference type="ARBA" id="ARBA00022692"/>
    </source>
</evidence>
<gene>
    <name evidence="7" type="ORF">SDC9_34985</name>
</gene>
<dbReference type="InterPro" id="IPR002810">
    <property type="entry name" value="NfeD-like_C"/>
</dbReference>
<keyword evidence="3 5" id="KW-1133">Transmembrane helix</keyword>
<dbReference type="PANTHER" id="PTHR33507">
    <property type="entry name" value="INNER MEMBRANE PROTEIN YBBJ"/>
    <property type="match status" value="1"/>
</dbReference>
<keyword evidence="2 5" id="KW-0812">Transmembrane</keyword>
<evidence type="ECO:0000256" key="4">
    <source>
        <dbReference type="ARBA" id="ARBA00023136"/>
    </source>
</evidence>
<evidence type="ECO:0000256" key="1">
    <source>
        <dbReference type="ARBA" id="ARBA00004141"/>
    </source>
</evidence>
<protein>
    <recommendedName>
        <fullName evidence="6">NfeD-like C-terminal domain-containing protein</fullName>
    </recommendedName>
</protein>
<dbReference type="PANTHER" id="PTHR33507:SF3">
    <property type="entry name" value="INNER MEMBRANE PROTEIN YBBJ"/>
    <property type="match status" value="1"/>
</dbReference>
<dbReference type="EMBL" id="VSSQ01000269">
    <property type="protein sequence ID" value="MPL88955.1"/>
    <property type="molecule type" value="Genomic_DNA"/>
</dbReference>
<dbReference type="SUPFAM" id="SSF141322">
    <property type="entry name" value="NfeD domain-like"/>
    <property type="match status" value="1"/>
</dbReference>
<name>A0A644VCU7_9ZZZZ</name>
<comment type="subcellular location">
    <subcellularLocation>
        <location evidence="1">Membrane</location>
        <topology evidence="1">Multi-pass membrane protein</topology>
    </subcellularLocation>
</comment>
<reference evidence="7" key="1">
    <citation type="submission" date="2019-08" db="EMBL/GenBank/DDBJ databases">
        <authorList>
            <person name="Kucharzyk K."/>
            <person name="Murdoch R.W."/>
            <person name="Higgins S."/>
            <person name="Loffler F."/>
        </authorList>
    </citation>
    <scope>NUCLEOTIDE SEQUENCE</scope>
</reference>
<accession>A0A644VCU7</accession>
<feature type="transmembrane region" description="Helical" evidence="5">
    <location>
        <begin position="32"/>
        <end position="53"/>
    </location>
</feature>
<feature type="transmembrane region" description="Helical" evidence="5">
    <location>
        <begin position="6"/>
        <end position="25"/>
    </location>
</feature>
<dbReference type="Pfam" id="PF01957">
    <property type="entry name" value="NfeD"/>
    <property type="match status" value="1"/>
</dbReference>
<proteinExistence type="predicted"/>
<sequence>MFELLLSPAVLPWVLIVIGAALLLIEAGSPGFFMAVPGTALIFLGVTSFFFGLEFLASPLGITLTVLAAILAAVITVFMYKKISPDQKPTTSGQDSIIGKTGFVTVEVGFDSISGKVEIDGVVWSAKCTDGTIPPGTKIEVASASGVHLTVKKV</sequence>
<evidence type="ECO:0000256" key="3">
    <source>
        <dbReference type="ARBA" id="ARBA00022989"/>
    </source>
</evidence>